<feature type="transmembrane region" description="Helical" evidence="7">
    <location>
        <begin position="429"/>
        <end position="447"/>
    </location>
</feature>
<feature type="transmembrane region" description="Helical" evidence="7">
    <location>
        <begin position="72"/>
        <end position="89"/>
    </location>
</feature>
<protein>
    <submittedName>
        <fullName evidence="8">Protein Rf1, mitochondrial-like</fullName>
    </submittedName>
</protein>
<evidence type="ECO:0000256" key="2">
    <source>
        <dbReference type="ARBA" id="ARBA00022475"/>
    </source>
</evidence>
<evidence type="ECO:0000256" key="3">
    <source>
        <dbReference type="ARBA" id="ARBA00022679"/>
    </source>
</evidence>
<evidence type="ECO:0000256" key="7">
    <source>
        <dbReference type="SAM" id="Phobius"/>
    </source>
</evidence>
<keyword evidence="2" id="KW-1003">Cell membrane</keyword>
<feature type="transmembrane region" description="Helical" evidence="7">
    <location>
        <begin position="211"/>
        <end position="229"/>
    </location>
</feature>
<feature type="transmembrane region" description="Helical" evidence="7">
    <location>
        <begin position="541"/>
        <end position="560"/>
    </location>
</feature>
<evidence type="ECO:0000256" key="6">
    <source>
        <dbReference type="ARBA" id="ARBA00023136"/>
    </source>
</evidence>
<dbReference type="GO" id="GO:0044038">
    <property type="term" value="P:cell wall macromolecule biosynthetic process"/>
    <property type="evidence" value="ECO:0007669"/>
    <property type="project" value="TreeGrafter"/>
</dbReference>
<dbReference type="InterPro" id="IPR000715">
    <property type="entry name" value="Glycosyl_transferase_4"/>
</dbReference>
<keyword evidence="5 7" id="KW-1133">Transmembrane helix</keyword>
<dbReference type="GO" id="GO:0016780">
    <property type="term" value="F:phosphotransferase activity, for other substituted phosphate groups"/>
    <property type="evidence" value="ECO:0007669"/>
    <property type="project" value="InterPro"/>
</dbReference>
<evidence type="ECO:0000256" key="1">
    <source>
        <dbReference type="ARBA" id="ARBA00004651"/>
    </source>
</evidence>
<reference evidence="8 9" key="1">
    <citation type="journal article" date="2015" name="Proc. Natl. Acad. Sci. U.S.A.">
        <title>The resurrection genome of Boea hygrometrica: A blueprint for survival of dehydration.</title>
        <authorList>
            <person name="Xiao L."/>
            <person name="Yang G."/>
            <person name="Zhang L."/>
            <person name="Yang X."/>
            <person name="Zhao S."/>
            <person name="Ji Z."/>
            <person name="Zhou Q."/>
            <person name="Hu M."/>
            <person name="Wang Y."/>
            <person name="Chen M."/>
            <person name="Xu Y."/>
            <person name="Jin H."/>
            <person name="Xiao X."/>
            <person name="Hu G."/>
            <person name="Bao F."/>
            <person name="Hu Y."/>
            <person name="Wan P."/>
            <person name="Li L."/>
            <person name="Deng X."/>
            <person name="Kuang T."/>
            <person name="Xiang C."/>
            <person name="Zhu J.K."/>
            <person name="Oliver M.J."/>
            <person name="He Y."/>
        </authorList>
    </citation>
    <scope>NUCLEOTIDE SEQUENCE [LARGE SCALE GENOMIC DNA]</scope>
    <source>
        <strain evidence="9">cv. XS01</strain>
    </source>
</reference>
<dbReference type="Pfam" id="PF00953">
    <property type="entry name" value="Glycos_transf_4"/>
    <property type="match status" value="2"/>
</dbReference>
<name>A0A2Z7A8I6_9LAMI</name>
<feature type="transmembrane region" description="Helical" evidence="7">
    <location>
        <begin position="241"/>
        <end position="260"/>
    </location>
</feature>
<dbReference type="CDD" id="cd06853">
    <property type="entry name" value="GT_WecA_like"/>
    <property type="match status" value="2"/>
</dbReference>
<keyword evidence="3" id="KW-0808">Transferase</keyword>
<organism evidence="8 9">
    <name type="scientific">Dorcoceras hygrometricum</name>
    <dbReference type="NCBI Taxonomy" id="472368"/>
    <lineage>
        <taxon>Eukaryota</taxon>
        <taxon>Viridiplantae</taxon>
        <taxon>Streptophyta</taxon>
        <taxon>Embryophyta</taxon>
        <taxon>Tracheophyta</taxon>
        <taxon>Spermatophyta</taxon>
        <taxon>Magnoliopsida</taxon>
        <taxon>eudicotyledons</taxon>
        <taxon>Gunneridae</taxon>
        <taxon>Pentapetalae</taxon>
        <taxon>asterids</taxon>
        <taxon>lamiids</taxon>
        <taxon>Lamiales</taxon>
        <taxon>Gesneriaceae</taxon>
        <taxon>Didymocarpoideae</taxon>
        <taxon>Trichosporeae</taxon>
        <taxon>Loxocarpinae</taxon>
        <taxon>Dorcoceras</taxon>
    </lineage>
</organism>
<dbReference type="InterPro" id="IPR018480">
    <property type="entry name" value="PNAcMuramoyl-5peptid_Trfase_CS"/>
</dbReference>
<dbReference type="PANTHER" id="PTHR22926:SF3">
    <property type="entry name" value="UNDECAPRENYL-PHOSPHATE ALPHA-N-ACETYLGLUCOSAMINYL 1-PHOSPHATE TRANSFERASE"/>
    <property type="match status" value="1"/>
</dbReference>
<dbReference type="PANTHER" id="PTHR22926">
    <property type="entry name" value="PHOSPHO-N-ACETYLMURAMOYL-PENTAPEPTIDE-TRANSFERASE"/>
    <property type="match status" value="1"/>
</dbReference>
<comment type="subcellular location">
    <subcellularLocation>
        <location evidence="1">Cell membrane</location>
        <topology evidence="1">Multi-pass membrane protein</topology>
    </subcellularLocation>
</comment>
<dbReference type="GO" id="GO:0005886">
    <property type="term" value="C:plasma membrane"/>
    <property type="evidence" value="ECO:0007669"/>
    <property type="project" value="UniProtKB-SubCell"/>
</dbReference>
<feature type="transmembrane region" description="Helical" evidence="7">
    <location>
        <begin position="623"/>
        <end position="642"/>
    </location>
</feature>
<feature type="transmembrane region" description="Helical" evidence="7">
    <location>
        <begin position="514"/>
        <end position="534"/>
    </location>
</feature>
<feature type="transmembrane region" description="Helical" evidence="7">
    <location>
        <begin position="44"/>
        <end position="66"/>
    </location>
</feature>
<dbReference type="OrthoDB" id="5600529at2759"/>
<feature type="transmembrane region" description="Helical" evidence="7">
    <location>
        <begin position="157"/>
        <end position="175"/>
    </location>
</feature>
<feature type="transmembrane region" description="Helical" evidence="7">
    <location>
        <begin position="318"/>
        <end position="336"/>
    </location>
</feature>
<dbReference type="EMBL" id="KV020107">
    <property type="protein sequence ID" value="KZV15270.1"/>
    <property type="molecule type" value="Genomic_DNA"/>
</dbReference>
<feature type="transmembrane region" description="Helical" evidence="7">
    <location>
        <begin position="592"/>
        <end position="611"/>
    </location>
</feature>
<feature type="transmembrane region" description="Helical" evidence="7">
    <location>
        <begin position="662"/>
        <end position="688"/>
    </location>
</feature>
<feature type="transmembrane region" description="Helical" evidence="7">
    <location>
        <begin position="566"/>
        <end position="585"/>
    </location>
</feature>
<evidence type="ECO:0000256" key="4">
    <source>
        <dbReference type="ARBA" id="ARBA00022692"/>
    </source>
</evidence>
<gene>
    <name evidence="8" type="ORF">F511_09358</name>
</gene>
<feature type="transmembrane region" description="Helical" evidence="7">
    <location>
        <begin position="101"/>
        <end position="126"/>
    </location>
</feature>
<dbReference type="AlphaFoldDB" id="A0A2Z7A8I6"/>
<feature type="transmembrane region" description="Helical" evidence="7">
    <location>
        <begin position="132"/>
        <end position="150"/>
    </location>
</feature>
<evidence type="ECO:0000313" key="8">
    <source>
        <dbReference type="EMBL" id="KZV15270.1"/>
    </source>
</evidence>
<keyword evidence="6 7" id="KW-0472">Membrane</keyword>
<proteinExistence type="predicted"/>
<evidence type="ECO:0000256" key="5">
    <source>
        <dbReference type="ARBA" id="ARBA00022989"/>
    </source>
</evidence>
<dbReference type="PROSITE" id="PS01348">
    <property type="entry name" value="MRAY_2"/>
    <property type="match status" value="1"/>
</dbReference>
<feature type="transmembrane region" description="Helical" evidence="7">
    <location>
        <begin position="694"/>
        <end position="718"/>
    </location>
</feature>
<evidence type="ECO:0000313" key="9">
    <source>
        <dbReference type="Proteomes" id="UP000250235"/>
    </source>
</evidence>
<feature type="transmembrane region" description="Helical" evidence="7">
    <location>
        <begin position="292"/>
        <end position="312"/>
    </location>
</feature>
<dbReference type="GO" id="GO:0071555">
    <property type="term" value="P:cell wall organization"/>
    <property type="evidence" value="ECO:0007669"/>
    <property type="project" value="TreeGrafter"/>
</dbReference>
<feature type="transmembrane region" description="Helical" evidence="7">
    <location>
        <begin position="483"/>
        <end position="502"/>
    </location>
</feature>
<feature type="transmembrane region" description="Helical" evidence="7">
    <location>
        <begin position="453"/>
        <end position="471"/>
    </location>
</feature>
<sequence>MLDVRIALACAVAAGVSTSALDMLTRSADSLGLIDLPNSRKLHLGSIPLVGGLSIFLGVLISALWLGGFSHFIHALLATSAILALLGALDDRYNLSVHVRLLAQALVVLIMISCTGVYIHSLGYLFGRELSLNWMGIPLTVIAVIGLLNAFNMIDGIDGLVGGLSLVAISSILLYSNADRVYGLTTLMLLLGSALIPYLTANLGLFGHKVFLGDAGSMVLGYLFAWILIDFSQSMPTHLPPSDALWCVALPLLDTLAVVYRRLRQGKSPFKPDRGHIHHIIMDTGLGSHRTLAYLIVLAVALALFGSVIRGFGLGVNLLAFFVLAMTYTLVVTRLWKFQEAQKDQAASVYSADEPAAAIRRRLTPKHGMGRTRQAGGTTPILLVRVIKARHSCVRDGTSVVALAVLARISVAIGLVDRPNARKHHVGEVPLVGGLSVLIGLLAGALWLHGLGIFGHTVLATAAVLALLGALDDRYDLSVRARLLVQTVAIAVVIGTTGVYIHSLGHIFGHELTLGWLGMPFTIVAVIGLLNAFNMMDGIDGLAGGLSLISIGAILLYSNITPTRGPAALMLLMASALLPYLASNLGLAGRKVFLGDAGSMVLGYLFAWTLIDFSQTSPRHLSSVDVLWCVALPVLDTLAVMYRRLRQGKSPFKPDRGHIHHIIMGTGLGARSTLICLIILASALAFFGSVVRTFGIAINLTVFSALVIIYILTATRLWRQQMAKHKILPNMQAANDASMPAPPSIRALVGNGQSE</sequence>
<keyword evidence="9" id="KW-1185">Reference proteome</keyword>
<dbReference type="Proteomes" id="UP000250235">
    <property type="component" value="Unassembled WGS sequence"/>
</dbReference>
<feature type="transmembrane region" description="Helical" evidence="7">
    <location>
        <begin position="181"/>
        <end position="199"/>
    </location>
</feature>
<accession>A0A2Z7A8I6</accession>
<keyword evidence="4 7" id="KW-0812">Transmembrane</keyword>